<gene>
    <name evidence="2" type="ORF">RUN1744_v1_760009</name>
</gene>
<dbReference type="AlphaFoldDB" id="A0A0S4URR9"/>
<name>A0A0S4URR9_RALSL</name>
<protein>
    <submittedName>
        <fullName evidence="2">Uncharacterized protein</fullName>
    </submittedName>
</protein>
<feature type="region of interest" description="Disordered" evidence="1">
    <location>
        <begin position="12"/>
        <end position="32"/>
    </location>
</feature>
<dbReference type="EMBL" id="LN899823">
    <property type="protein sequence ID" value="CUV24823.1"/>
    <property type="molecule type" value="Genomic_DNA"/>
</dbReference>
<accession>A0A0S4URR9</accession>
<sequence length="32" mass="3564">MAERTHFCVPRYGDEAGGKRKVSSRLRASARA</sequence>
<organism evidence="2">
    <name type="scientific">Ralstonia solanacearum</name>
    <name type="common">Pseudomonas solanacearum</name>
    <dbReference type="NCBI Taxonomy" id="305"/>
    <lineage>
        <taxon>Bacteria</taxon>
        <taxon>Pseudomonadati</taxon>
        <taxon>Pseudomonadota</taxon>
        <taxon>Betaproteobacteria</taxon>
        <taxon>Burkholderiales</taxon>
        <taxon>Burkholderiaceae</taxon>
        <taxon>Ralstonia</taxon>
        <taxon>Ralstonia solanacearum species complex</taxon>
    </lineage>
</organism>
<reference evidence="2" key="1">
    <citation type="submission" date="2015-10" db="EMBL/GenBank/DDBJ databases">
        <authorList>
            <person name="Gilbert D.G."/>
        </authorList>
    </citation>
    <scope>NUCLEOTIDE SEQUENCE</scope>
    <source>
        <strain evidence="2">Phyl III-seqv23</strain>
    </source>
</reference>
<evidence type="ECO:0000313" key="2">
    <source>
        <dbReference type="EMBL" id="CUV24823.1"/>
    </source>
</evidence>
<evidence type="ECO:0000256" key="1">
    <source>
        <dbReference type="SAM" id="MobiDB-lite"/>
    </source>
</evidence>
<feature type="compositionally biased region" description="Basic residues" evidence="1">
    <location>
        <begin position="19"/>
        <end position="32"/>
    </location>
</feature>
<proteinExistence type="predicted"/>